<proteinExistence type="inferred from homology"/>
<keyword evidence="6 14" id="KW-0479">Metal-binding</keyword>
<dbReference type="PANTHER" id="PTHR39188:SF3">
    <property type="entry name" value="STAGE IV SPORULATION PROTEIN FB"/>
    <property type="match status" value="1"/>
</dbReference>
<keyword evidence="11 14" id="KW-0482">Metalloprotease</keyword>
<organism evidence="17 18">
    <name type="scientific">Actinoallomurus spadix</name>
    <dbReference type="NCBI Taxonomy" id="79912"/>
    <lineage>
        <taxon>Bacteria</taxon>
        <taxon>Bacillati</taxon>
        <taxon>Actinomycetota</taxon>
        <taxon>Actinomycetes</taxon>
        <taxon>Streptosporangiales</taxon>
        <taxon>Thermomonosporaceae</taxon>
        <taxon>Actinoallomurus</taxon>
    </lineage>
</organism>
<evidence type="ECO:0000256" key="11">
    <source>
        <dbReference type="ARBA" id="ARBA00023049"/>
    </source>
</evidence>
<evidence type="ECO:0000256" key="8">
    <source>
        <dbReference type="ARBA" id="ARBA00022801"/>
    </source>
</evidence>
<dbReference type="RefSeq" id="WP_252798813.1">
    <property type="nucleotide sequence ID" value="NZ_BAAABM010000029.1"/>
</dbReference>
<evidence type="ECO:0000256" key="9">
    <source>
        <dbReference type="ARBA" id="ARBA00022833"/>
    </source>
</evidence>
<dbReference type="EMBL" id="BAAABM010000029">
    <property type="protein sequence ID" value="GAA0343164.1"/>
    <property type="molecule type" value="Genomic_DNA"/>
</dbReference>
<sequence>MNDTLRLGRIGGVRVGVNWTVLVIFALITYGLAGVQLPHTYKGLPPLVYALGGLLTATAFLASLLAHELAHALVARRNGLTVTGITLWLLGGVSRFEGEPATPGAEVRIAGSGPLVSALLAAVFGTASAILFLAKADGLATGCLTWLALINGLLAAFNLIPAAPLDGGRLVHALLWRRSGDRLKATLYTTQVGRAFGWVTMLSGFYIAMWSADGLWLTLVGWFLITAAGLEAGQARVRARLDGIPIRRIMTPDPFTVPSTMPVAEFLREMLPRHRHSAYPVVDDGVVRGVVTTERIRREPPDTPVGTLVEDAEHTTAETPLTELLAKLARTRLLVFDGDRLIGIVTPHDLTRELEHLTREAPGFPAR</sequence>
<protein>
    <recommendedName>
        <fullName evidence="14">Zinc metalloprotease</fullName>
    </recommendedName>
</protein>
<feature type="transmembrane region" description="Helical" evidence="14">
    <location>
        <begin position="47"/>
        <end position="66"/>
    </location>
</feature>
<evidence type="ECO:0000256" key="12">
    <source>
        <dbReference type="ARBA" id="ARBA00023122"/>
    </source>
</evidence>
<evidence type="ECO:0000259" key="16">
    <source>
        <dbReference type="PROSITE" id="PS51371"/>
    </source>
</evidence>
<evidence type="ECO:0000256" key="7">
    <source>
        <dbReference type="ARBA" id="ARBA00022737"/>
    </source>
</evidence>
<dbReference type="InterPro" id="IPR046342">
    <property type="entry name" value="CBS_dom_sf"/>
</dbReference>
<evidence type="ECO:0000256" key="3">
    <source>
        <dbReference type="ARBA" id="ARBA00022475"/>
    </source>
</evidence>
<dbReference type="CDD" id="cd06164">
    <property type="entry name" value="S2P-M50_SpoIVFB_CBS"/>
    <property type="match status" value="1"/>
</dbReference>
<keyword evidence="3 14" id="KW-1003">Cell membrane</keyword>
<feature type="transmembrane region" description="Helical" evidence="14">
    <location>
        <begin position="146"/>
        <end position="165"/>
    </location>
</feature>
<dbReference type="Pfam" id="PF02163">
    <property type="entry name" value="Peptidase_M50"/>
    <property type="match status" value="2"/>
</dbReference>
<dbReference type="InterPro" id="IPR008915">
    <property type="entry name" value="Peptidase_M50"/>
</dbReference>
<evidence type="ECO:0000256" key="10">
    <source>
        <dbReference type="ARBA" id="ARBA00022989"/>
    </source>
</evidence>
<keyword evidence="9 14" id="KW-0862">Zinc</keyword>
<evidence type="ECO:0000256" key="4">
    <source>
        <dbReference type="ARBA" id="ARBA00022670"/>
    </source>
</evidence>
<evidence type="ECO:0000313" key="17">
    <source>
        <dbReference type="EMBL" id="GAA0343164.1"/>
    </source>
</evidence>
<dbReference type="InterPro" id="IPR000644">
    <property type="entry name" value="CBS_dom"/>
</dbReference>
<evidence type="ECO:0000256" key="6">
    <source>
        <dbReference type="ARBA" id="ARBA00022723"/>
    </source>
</evidence>
<keyword evidence="8 14" id="KW-0378">Hydrolase</keyword>
<dbReference type="SUPFAM" id="SSF54631">
    <property type="entry name" value="CBS-domain pair"/>
    <property type="match status" value="1"/>
</dbReference>
<evidence type="ECO:0000256" key="15">
    <source>
        <dbReference type="PROSITE-ProRule" id="PRU00703"/>
    </source>
</evidence>
<feature type="transmembrane region" description="Helical" evidence="14">
    <location>
        <begin position="78"/>
        <end position="96"/>
    </location>
</feature>
<comment type="cofactor">
    <cofactor evidence="14">
        <name>Zn(2+)</name>
        <dbReference type="ChEBI" id="CHEBI:29105"/>
    </cofactor>
    <text evidence="14">Binds 1 zinc ion per subunit.</text>
</comment>
<evidence type="ECO:0000256" key="5">
    <source>
        <dbReference type="ARBA" id="ARBA00022692"/>
    </source>
</evidence>
<keyword evidence="10 14" id="KW-1133">Transmembrane helix</keyword>
<feature type="transmembrane region" description="Helical" evidence="14">
    <location>
        <begin position="116"/>
        <end position="134"/>
    </location>
</feature>
<keyword evidence="5 14" id="KW-0812">Transmembrane</keyword>
<evidence type="ECO:0000256" key="14">
    <source>
        <dbReference type="PIRNR" id="PIRNR006404"/>
    </source>
</evidence>
<feature type="transmembrane region" description="Helical" evidence="14">
    <location>
        <begin position="205"/>
        <end position="230"/>
    </location>
</feature>
<comment type="subcellular location">
    <subcellularLocation>
        <location evidence="1 14">Cell membrane</location>
        <topology evidence="1 14">Multi-pass membrane protein</topology>
    </subcellularLocation>
</comment>
<evidence type="ECO:0000256" key="13">
    <source>
        <dbReference type="ARBA" id="ARBA00023136"/>
    </source>
</evidence>
<keyword evidence="18" id="KW-1185">Reference proteome</keyword>
<reference evidence="18" key="1">
    <citation type="journal article" date="2019" name="Int. J. Syst. Evol. Microbiol.">
        <title>The Global Catalogue of Microorganisms (GCM) 10K type strain sequencing project: providing services to taxonomists for standard genome sequencing and annotation.</title>
        <authorList>
            <consortium name="The Broad Institute Genomics Platform"/>
            <consortium name="The Broad Institute Genome Sequencing Center for Infectious Disease"/>
            <person name="Wu L."/>
            <person name="Ma J."/>
        </authorList>
    </citation>
    <scope>NUCLEOTIDE SEQUENCE [LARGE SCALE GENOMIC DNA]</scope>
    <source>
        <strain evidence="18">JCM 3146</strain>
    </source>
</reference>
<feature type="domain" description="CBS" evidence="16">
    <location>
        <begin position="250"/>
        <end position="308"/>
    </location>
</feature>
<comment type="caution">
    <text evidence="17">The sequence shown here is derived from an EMBL/GenBank/DDBJ whole genome shotgun (WGS) entry which is preliminary data.</text>
</comment>
<evidence type="ECO:0000256" key="1">
    <source>
        <dbReference type="ARBA" id="ARBA00004651"/>
    </source>
</evidence>
<dbReference type="PIRSF" id="PIRSF006404">
    <property type="entry name" value="UCP006404_Pept_M50_CBS"/>
    <property type="match status" value="1"/>
</dbReference>
<keyword evidence="13 14" id="KW-0472">Membrane</keyword>
<dbReference type="PROSITE" id="PS51371">
    <property type="entry name" value="CBS"/>
    <property type="match status" value="1"/>
</dbReference>
<accession>A0ABP3GDZ7</accession>
<dbReference type="PANTHER" id="PTHR39188">
    <property type="entry name" value="MEMBRANE-ASSOCIATED ZINC METALLOPROTEASE M50B"/>
    <property type="match status" value="1"/>
</dbReference>
<keyword evidence="7" id="KW-0677">Repeat</keyword>
<name>A0ABP3GDZ7_9ACTN</name>
<keyword evidence="4 14" id="KW-0645">Protease</keyword>
<evidence type="ECO:0000313" key="18">
    <source>
        <dbReference type="Proteomes" id="UP001501822"/>
    </source>
</evidence>
<dbReference type="Proteomes" id="UP001501822">
    <property type="component" value="Unassembled WGS sequence"/>
</dbReference>
<dbReference type="InterPro" id="IPR016483">
    <property type="entry name" value="UCP006404_Pept_M50_CBS"/>
</dbReference>
<feature type="transmembrane region" description="Helical" evidence="14">
    <location>
        <begin position="12"/>
        <end position="35"/>
    </location>
</feature>
<dbReference type="GO" id="GO:0008233">
    <property type="term" value="F:peptidase activity"/>
    <property type="evidence" value="ECO:0007669"/>
    <property type="project" value="UniProtKB-KW"/>
</dbReference>
<gene>
    <name evidence="17" type="ORF">GCM10010151_35970</name>
</gene>
<keyword evidence="12 15" id="KW-0129">CBS domain</keyword>
<dbReference type="Gene3D" id="3.10.580.10">
    <property type="entry name" value="CBS-domain"/>
    <property type="match status" value="1"/>
</dbReference>
<dbReference type="SMART" id="SM00116">
    <property type="entry name" value="CBS"/>
    <property type="match status" value="2"/>
</dbReference>
<dbReference type="Pfam" id="PF00571">
    <property type="entry name" value="CBS"/>
    <property type="match status" value="2"/>
</dbReference>
<dbReference type="GO" id="GO:0006508">
    <property type="term" value="P:proteolysis"/>
    <property type="evidence" value="ECO:0007669"/>
    <property type="project" value="UniProtKB-KW"/>
</dbReference>
<comment type="similarity">
    <text evidence="2 14">Belongs to the peptidase M50B family.</text>
</comment>
<evidence type="ECO:0000256" key="2">
    <source>
        <dbReference type="ARBA" id="ARBA00007931"/>
    </source>
</evidence>